<dbReference type="EMBL" id="CP011371">
    <property type="protein sequence ID" value="AKJ30225.1"/>
    <property type="molecule type" value="Genomic_DNA"/>
</dbReference>
<dbReference type="Proteomes" id="UP000035352">
    <property type="component" value="Chromosome"/>
</dbReference>
<dbReference type="Gene3D" id="3.40.190.10">
    <property type="entry name" value="Periplasmic binding protein-like II"/>
    <property type="match status" value="1"/>
</dbReference>
<dbReference type="KEGG" id="pbh:AAW51_3534"/>
<keyword evidence="4" id="KW-1185">Reference proteome</keyword>
<dbReference type="SUPFAM" id="SSF53850">
    <property type="entry name" value="Periplasmic binding protein-like II"/>
    <property type="match status" value="1"/>
</dbReference>
<sequence length="343" mass="36678">MQTFDPRTTHRTTHRAWTRRQILKVAAASSALAWPAVGAPAAEWPTHPLTLMVPFPAGGGTDAYARPLAAVLSRQLAQQVLVVNHGGAGGTLGAAVAAKAAPDGHTYLLGAVHHAIAPSVYAKLGYDIETDFRPIGLVSHPPQVIVVNPARVPVNDLQGLIEYVRRRPGKLNFGSAGTGTSHHLAGELFKQQTRTFMTHIPYRGAGPALQDLVGGQLDLMFDGLGSSAPHIKSGRLRPLAVAAERRAAAFPDLPTTVEAGLPAYRVSTWYGLWGTGEVPDDTVARMQAALRQALNTQELRSAWTALGTDSPDLYGDAFGRFVHTEIARWRDVVKHSALKLDAS</sequence>
<evidence type="ECO:0000256" key="1">
    <source>
        <dbReference type="ARBA" id="ARBA00006987"/>
    </source>
</evidence>
<dbReference type="PATRIC" id="fig|413882.6.peg.3691"/>
<dbReference type="PROSITE" id="PS51318">
    <property type="entry name" value="TAT"/>
    <property type="match status" value="1"/>
</dbReference>
<evidence type="ECO:0000313" key="3">
    <source>
        <dbReference type="EMBL" id="AKJ30225.1"/>
    </source>
</evidence>
<dbReference type="Pfam" id="PF03401">
    <property type="entry name" value="TctC"/>
    <property type="match status" value="1"/>
</dbReference>
<dbReference type="PIRSF" id="PIRSF017082">
    <property type="entry name" value="YflP"/>
    <property type="match status" value="1"/>
</dbReference>
<dbReference type="InterPro" id="IPR042100">
    <property type="entry name" value="Bug_dom1"/>
</dbReference>
<comment type="similarity">
    <text evidence="1">Belongs to the UPF0065 (bug) family.</text>
</comment>
<dbReference type="InterPro" id="IPR006311">
    <property type="entry name" value="TAT_signal"/>
</dbReference>
<name>A0A0G3BUL5_9BURK</name>
<proteinExistence type="inferred from homology"/>
<dbReference type="InterPro" id="IPR005064">
    <property type="entry name" value="BUG"/>
</dbReference>
<reference evidence="3 4" key="1">
    <citation type="submission" date="2015-05" db="EMBL/GenBank/DDBJ databases">
        <authorList>
            <person name="Tang B."/>
            <person name="Yu Y."/>
        </authorList>
    </citation>
    <scope>NUCLEOTIDE SEQUENCE [LARGE SCALE GENOMIC DNA]</scope>
    <source>
        <strain evidence="3 4">DSM 7029</strain>
    </source>
</reference>
<accession>A0A0G3BUL5</accession>
<gene>
    <name evidence="3" type="ORF">AAW51_3534</name>
</gene>
<dbReference type="OrthoDB" id="8678477at2"/>
<feature type="chain" id="PRO_5005183682" evidence="2">
    <location>
        <begin position="42"/>
        <end position="343"/>
    </location>
</feature>
<dbReference type="AlphaFoldDB" id="A0A0G3BUL5"/>
<keyword evidence="2" id="KW-0732">Signal</keyword>
<dbReference type="RefSeq" id="WP_053013683.1">
    <property type="nucleotide sequence ID" value="NZ_CP011371.1"/>
</dbReference>
<dbReference type="Gene3D" id="3.40.190.150">
    <property type="entry name" value="Bordetella uptake gene, domain 1"/>
    <property type="match status" value="1"/>
</dbReference>
<dbReference type="PANTHER" id="PTHR42928:SF5">
    <property type="entry name" value="BLR1237 PROTEIN"/>
    <property type="match status" value="1"/>
</dbReference>
<dbReference type="PANTHER" id="PTHR42928">
    <property type="entry name" value="TRICARBOXYLATE-BINDING PROTEIN"/>
    <property type="match status" value="1"/>
</dbReference>
<dbReference type="STRING" id="413882.AAW51_3534"/>
<evidence type="ECO:0000313" key="4">
    <source>
        <dbReference type="Proteomes" id="UP000035352"/>
    </source>
</evidence>
<feature type="signal peptide" evidence="2">
    <location>
        <begin position="1"/>
        <end position="41"/>
    </location>
</feature>
<protein>
    <submittedName>
        <fullName evidence="3">ABC transporter substrate-binding protein</fullName>
    </submittedName>
</protein>
<organism evidence="3 4">
    <name type="scientific">Caldimonas brevitalea</name>
    <dbReference type="NCBI Taxonomy" id="413882"/>
    <lineage>
        <taxon>Bacteria</taxon>
        <taxon>Pseudomonadati</taxon>
        <taxon>Pseudomonadota</taxon>
        <taxon>Betaproteobacteria</taxon>
        <taxon>Burkholderiales</taxon>
        <taxon>Sphaerotilaceae</taxon>
        <taxon>Caldimonas</taxon>
    </lineage>
</organism>
<evidence type="ECO:0000256" key="2">
    <source>
        <dbReference type="SAM" id="SignalP"/>
    </source>
</evidence>